<dbReference type="RefSeq" id="WP_074825633.1">
    <property type="nucleotide sequence ID" value="NZ_FOEV01000007.1"/>
</dbReference>
<dbReference type="InterPro" id="IPR036388">
    <property type="entry name" value="WH-like_DNA-bd_sf"/>
</dbReference>
<dbReference type="Pfam" id="PF00126">
    <property type="entry name" value="HTH_1"/>
    <property type="match status" value="1"/>
</dbReference>
<dbReference type="InterPro" id="IPR058163">
    <property type="entry name" value="LysR-type_TF_proteobact-type"/>
</dbReference>
<accession>A0A9X8MD13</accession>
<dbReference type="PANTHER" id="PTHR30537">
    <property type="entry name" value="HTH-TYPE TRANSCRIPTIONAL REGULATOR"/>
    <property type="match status" value="1"/>
</dbReference>
<dbReference type="PROSITE" id="PS50931">
    <property type="entry name" value="HTH_LYSR"/>
    <property type="match status" value="1"/>
</dbReference>
<name>A0A9X8MD13_9PSED</name>
<evidence type="ECO:0000256" key="4">
    <source>
        <dbReference type="ARBA" id="ARBA00023163"/>
    </source>
</evidence>
<comment type="similarity">
    <text evidence="1">Belongs to the LysR transcriptional regulatory family.</text>
</comment>
<dbReference type="GO" id="GO:0043565">
    <property type="term" value="F:sequence-specific DNA binding"/>
    <property type="evidence" value="ECO:0007669"/>
    <property type="project" value="TreeGrafter"/>
</dbReference>
<protein>
    <submittedName>
        <fullName evidence="6">DNA-binding transcriptional regulator, LysR family</fullName>
    </submittedName>
</protein>
<dbReference type="CDD" id="cd08422">
    <property type="entry name" value="PBP2_CrgA_like"/>
    <property type="match status" value="1"/>
</dbReference>
<dbReference type="SUPFAM" id="SSF46785">
    <property type="entry name" value="Winged helix' DNA-binding domain"/>
    <property type="match status" value="1"/>
</dbReference>
<comment type="caution">
    <text evidence="6">The sequence shown here is derived from an EMBL/GenBank/DDBJ whole genome shotgun (WGS) entry which is preliminary data.</text>
</comment>
<evidence type="ECO:0000256" key="2">
    <source>
        <dbReference type="ARBA" id="ARBA00023015"/>
    </source>
</evidence>
<keyword evidence="3 6" id="KW-0238">DNA-binding</keyword>
<dbReference type="InterPro" id="IPR036390">
    <property type="entry name" value="WH_DNA-bd_sf"/>
</dbReference>
<gene>
    <name evidence="6" type="ORF">SAMN05216409_10716</name>
</gene>
<dbReference type="EMBL" id="FOEV01000007">
    <property type="protein sequence ID" value="SEQ60927.1"/>
    <property type="molecule type" value="Genomic_DNA"/>
</dbReference>
<dbReference type="Pfam" id="PF03466">
    <property type="entry name" value="LysR_substrate"/>
    <property type="match status" value="1"/>
</dbReference>
<evidence type="ECO:0000256" key="1">
    <source>
        <dbReference type="ARBA" id="ARBA00009437"/>
    </source>
</evidence>
<evidence type="ECO:0000313" key="7">
    <source>
        <dbReference type="Proteomes" id="UP000183210"/>
    </source>
</evidence>
<dbReference type="PANTHER" id="PTHR30537:SF5">
    <property type="entry name" value="HTH-TYPE TRANSCRIPTIONAL ACTIVATOR TTDR-RELATED"/>
    <property type="match status" value="1"/>
</dbReference>
<keyword evidence="4" id="KW-0804">Transcription</keyword>
<dbReference type="AlphaFoldDB" id="A0A9X8MD13"/>
<dbReference type="SUPFAM" id="SSF53850">
    <property type="entry name" value="Periplasmic binding protein-like II"/>
    <property type="match status" value="1"/>
</dbReference>
<feature type="domain" description="HTH lysR-type" evidence="5">
    <location>
        <begin position="1"/>
        <end position="61"/>
    </location>
</feature>
<dbReference type="FunFam" id="1.10.10.10:FF:000001">
    <property type="entry name" value="LysR family transcriptional regulator"/>
    <property type="match status" value="1"/>
</dbReference>
<sequence>MSLGQLWELQAFCAVVDRHSFVSAARLLGRSPSTVTRAIQSLEAQLGHELLQRSQKQVRLTEAGEAYYGYARQMLSLQAEAEESLSVQGTLAQGWIRCSAPESLMMDFLPSVMAEFGRRNPQISIDIQVSDAAHDPIADKLDFAIRGGFAYPSELIGAPLWSYRRYLYASPTYLAIRGVPEAPEALVEHDLLMHTSPRILKDWYFRQGDVQVRYKAQPRYRLSSGVALYNAAVQGLGICRLADWLAEPAVQAGRLVRVCSHYRLTSSTGHDPQIHAVYASTQLPQRVRAFLEAIKSAARERYA</sequence>
<dbReference type="Gene3D" id="1.10.10.10">
    <property type="entry name" value="Winged helix-like DNA-binding domain superfamily/Winged helix DNA-binding domain"/>
    <property type="match status" value="1"/>
</dbReference>
<keyword evidence="2" id="KW-0805">Transcription regulation</keyword>
<dbReference type="GeneID" id="300267366"/>
<proteinExistence type="inferred from homology"/>
<dbReference type="GO" id="GO:0006351">
    <property type="term" value="P:DNA-templated transcription"/>
    <property type="evidence" value="ECO:0007669"/>
    <property type="project" value="TreeGrafter"/>
</dbReference>
<dbReference type="InterPro" id="IPR000847">
    <property type="entry name" value="LysR_HTH_N"/>
</dbReference>
<dbReference type="GO" id="GO:0003700">
    <property type="term" value="F:DNA-binding transcription factor activity"/>
    <property type="evidence" value="ECO:0007669"/>
    <property type="project" value="InterPro"/>
</dbReference>
<evidence type="ECO:0000313" key="6">
    <source>
        <dbReference type="EMBL" id="SEQ60927.1"/>
    </source>
</evidence>
<organism evidence="6 7">
    <name type="scientific">Pseudomonas lutea</name>
    <dbReference type="NCBI Taxonomy" id="243924"/>
    <lineage>
        <taxon>Bacteria</taxon>
        <taxon>Pseudomonadati</taxon>
        <taxon>Pseudomonadota</taxon>
        <taxon>Gammaproteobacteria</taxon>
        <taxon>Pseudomonadales</taxon>
        <taxon>Pseudomonadaceae</taxon>
        <taxon>Pseudomonas</taxon>
    </lineage>
</organism>
<dbReference type="InterPro" id="IPR005119">
    <property type="entry name" value="LysR_subst-bd"/>
</dbReference>
<evidence type="ECO:0000256" key="3">
    <source>
        <dbReference type="ARBA" id="ARBA00023125"/>
    </source>
</evidence>
<dbReference type="Gene3D" id="3.40.190.290">
    <property type="match status" value="1"/>
</dbReference>
<reference evidence="6 7" key="1">
    <citation type="submission" date="2016-10" db="EMBL/GenBank/DDBJ databases">
        <authorList>
            <person name="Varghese N."/>
            <person name="Submissions S."/>
        </authorList>
    </citation>
    <scope>NUCLEOTIDE SEQUENCE [LARGE SCALE GENOMIC DNA]</scope>
    <source>
        <strain evidence="6 7">LMG 21974</strain>
    </source>
</reference>
<dbReference type="Proteomes" id="UP000183210">
    <property type="component" value="Unassembled WGS sequence"/>
</dbReference>
<evidence type="ECO:0000259" key="5">
    <source>
        <dbReference type="PROSITE" id="PS50931"/>
    </source>
</evidence>